<feature type="region of interest" description="Disordered" evidence="1">
    <location>
        <begin position="113"/>
        <end position="165"/>
    </location>
</feature>
<organism evidence="2 3">
    <name type="scientific">Austropuccinia psidii MF-1</name>
    <dbReference type="NCBI Taxonomy" id="1389203"/>
    <lineage>
        <taxon>Eukaryota</taxon>
        <taxon>Fungi</taxon>
        <taxon>Dikarya</taxon>
        <taxon>Basidiomycota</taxon>
        <taxon>Pucciniomycotina</taxon>
        <taxon>Pucciniomycetes</taxon>
        <taxon>Pucciniales</taxon>
        <taxon>Sphaerophragmiaceae</taxon>
        <taxon>Austropuccinia</taxon>
    </lineage>
</organism>
<proteinExistence type="predicted"/>
<accession>A0A9Q3IZ00</accession>
<dbReference type="Proteomes" id="UP000765509">
    <property type="component" value="Unassembled WGS sequence"/>
</dbReference>
<comment type="caution">
    <text evidence="2">The sequence shown here is derived from an EMBL/GenBank/DDBJ whole genome shotgun (WGS) entry which is preliminary data.</text>
</comment>
<feature type="compositionally biased region" description="Polar residues" evidence="1">
    <location>
        <begin position="128"/>
        <end position="137"/>
    </location>
</feature>
<evidence type="ECO:0000256" key="1">
    <source>
        <dbReference type="SAM" id="MobiDB-lite"/>
    </source>
</evidence>
<dbReference type="EMBL" id="AVOT02058771">
    <property type="protein sequence ID" value="MBW0552584.1"/>
    <property type="molecule type" value="Genomic_DNA"/>
</dbReference>
<keyword evidence="3" id="KW-1185">Reference proteome</keyword>
<protein>
    <submittedName>
        <fullName evidence="2">Uncharacterized protein</fullName>
    </submittedName>
</protein>
<name>A0A9Q3IZ00_9BASI</name>
<dbReference type="AlphaFoldDB" id="A0A9Q3IZ00"/>
<gene>
    <name evidence="2" type="ORF">O181_092299</name>
</gene>
<evidence type="ECO:0000313" key="3">
    <source>
        <dbReference type="Proteomes" id="UP000765509"/>
    </source>
</evidence>
<reference evidence="2" key="1">
    <citation type="submission" date="2021-03" db="EMBL/GenBank/DDBJ databases">
        <title>Draft genome sequence of rust myrtle Austropuccinia psidii MF-1, a brazilian biotype.</title>
        <authorList>
            <person name="Quecine M.C."/>
            <person name="Pachon D.M.R."/>
            <person name="Bonatelli M.L."/>
            <person name="Correr F.H."/>
            <person name="Franceschini L.M."/>
            <person name="Leite T.F."/>
            <person name="Margarido G.R.A."/>
            <person name="Almeida C.A."/>
            <person name="Ferrarezi J.A."/>
            <person name="Labate C.A."/>
        </authorList>
    </citation>
    <scope>NUCLEOTIDE SEQUENCE</scope>
    <source>
        <strain evidence="2">MF-1</strain>
    </source>
</reference>
<evidence type="ECO:0000313" key="2">
    <source>
        <dbReference type="EMBL" id="MBW0552584.1"/>
    </source>
</evidence>
<sequence>MKLKNLRPKGKCRKSDETPENCLFHSETSISSENPPSCLHHPILMKAPNQVLKSNIAKQHRFPQELQPLQLIINQFLPIPAHHLIFHQVIIPFLRLKKKVEVSTRTYSCTSINLESSDEQNNPPPQMSPQAVSSRFQNNKNNLPTPPPPKVVILNPAPSIAPSSK</sequence>